<dbReference type="AlphaFoldDB" id="A0A2T0AV94"/>
<evidence type="ECO:0000313" key="4">
    <source>
        <dbReference type="Proteomes" id="UP000238415"/>
    </source>
</evidence>
<dbReference type="PROSITE" id="PS50263">
    <property type="entry name" value="CN_HYDROLASE"/>
    <property type="match status" value="1"/>
</dbReference>
<dbReference type="Pfam" id="PF00795">
    <property type="entry name" value="CN_hydrolase"/>
    <property type="match status" value="1"/>
</dbReference>
<organism evidence="3 4">
    <name type="scientific">Neomoorella humiferrea</name>
    <dbReference type="NCBI Taxonomy" id="676965"/>
    <lineage>
        <taxon>Bacteria</taxon>
        <taxon>Bacillati</taxon>
        <taxon>Bacillota</taxon>
        <taxon>Clostridia</taxon>
        <taxon>Neomoorellales</taxon>
        <taxon>Neomoorellaceae</taxon>
        <taxon>Neomoorella</taxon>
    </lineage>
</organism>
<dbReference type="InterPro" id="IPR036526">
    <property type="entry name" value="C-N_Hydrolase_sf"/>
</dbReference>
<dbReference type="Gene3D" id="3.60.110.10">
    <property type="entry name" value="Carbon-nitrogen hydrolase"/>
    <property type="match status" value="1"/>
</dbReference>
<dbReference type="Proteomes" id="UP000238415">
    <property type="component" value="Unassembled WGS sequence"/>
</dbReference>
<dbReference type="SUPFAM" id="SSF56317">
    <property type="entry name" value="Carbon-nitrogen hydrolase"/>
    <property type="match status" value="1"/>
</dbReference>
<dbReference type="InterPro" id="IPR050345">
    <property type="entry name" value="Aliph_Amidase/BUP"/>
</dbReference>
<dbReference type="InterPro" id="IPR003010">
    <property type="entry name" value="C-N_Hydrolase"/>
</dbReference>
<sequence>MRVGAAQMFIADSLAVNEAAILRLAAEAAERGVELLAFPEMSLTGYNPAVLGRPSFKEELKGSLDRIARAAADLGVGLIVGRAEFAGERLFNTASVFLPDGSVHNYRKIYLTDTEARYFTPGTGHLVFSYKGCRFGVIICRDQNYPELARQIAAEGARALFILSAHYYQPGEARWKQPKNRALPIARAVENRCYVLLANAVGSHIGMVSLGNSLIADPEGGLVVMADEASETLLTYDLPGDNIL</sequence>
<dbReference type="CDD" id="cd07197">
    <property type="entry name" value="nitrilase"/>
    <property type="match status" value="1"/>
</dbReference>
<keyword evidence="4" id="KW-1185">Reference proteome</keyword>
<dbReference type="PANTHER" id="PTHR43674:SF2">
    <property type="entry name" value="BETA-UREIDOPROPIONASE"/>
    <property type="match status" value="1"/>
</dbReference>
<dbReference type="RefSeq" id="WP_106004819.1">
    <property type="nucleotide sequence ID" value="NZ_CP136419.1"/>
</dbReference>
<proteinExistence type="predicted"/>
<evidence type="ECO:0000259" key="2">
    <source>
        <dbReference type="PROSITE" id="PS50263"/>
    </source>
</evidence>
<name>A0A2T0AV94_9FIRM</name>
<comment type="caution">
    <text evidence="3">The sequence shown here is derived from an EMBL/GenBank/DDBJ whole genome shotgun (WGS) entry which is preliminary data.</text>
</comment>
<dbReference type="EC" id="3.5.1.100" evidence="3"/>
<keyword evidence="1 3" id="KW-0378">Hydrolase</keyword>
<evidence type="ECO:0000256" key="1">
    <source>
        <dbReference type="ARBA" id="ARBA00022801"/>
    </source>
</evidence>
<dbReference type="PANTHER" id="PTHR43674">
    <property type="entry name" value="NITRILASE C965.09-RELATED"/>
    <property type="match status" value="1"/>
</dbReference>
<accession>A0A2T0AV94</accession>
<reference evidence="3 4" key="1">
    <citation type="submission" date="2018-03" db="EMBL/GenBank/DDBJ databases">
        <title>Genome sequence of Moorella humiferrea DSM 23265.</title>
        <authorList>
            <person name="Poehlein A."/>
            <person name="Daniel R."/>
        </authorList>
    </citation>
    <scope>NUCLEOTIDE SEQUENCE [LARGE SCALE GENOMIC DNA]</scope>
    <source>
        <strain evidence="3 4">DSM 23265</strain>
    </source>
</reference>
<feature type="domain" description="CN hydrolase" evidence="2">
    <location>
        <begin position="1"/>
        <end position="240"/>
    </location>
</feature>
<dbReference type="EMBL" id="PVXM01000008">
    <property type="protein sequence ID" value="PRR74492.1"/>
    <property type="molecule type" value="Genomic_DNA"/>
</dbReference>
<dbReference type="GO" id="GO:0016811">
    <property type="term" value="F:hydrolase activity, acting on carbon-nitrogen (but not peptide) bonds, in linear amides"/>
    <property type="evidence" value="ECO:0007669"/>
    <property type="project" value="TreeGrafter"/>
</dbReference>
<protein>
    <submittedName>
        <fullName evidence="3">(R)-stereoselective amidase</fullName>
        <ecNumber evidence="3">3.5.1.100</ecNumber>
    </submittedName>
</protein>
<gene>
    <name evidence="3" type="primary">ramA</name>
    <name evidence="3" type="ORF">MOHU_08050</name>
</gene>
<evidence type="ECO:0000313" key="3">
    <source>
        <dbReference type="EMBL" id="PRR74492.1"/>
    </source>
</evidence>
<dbReference type="OrthoDB" id="9811121at2"/>